<protein>
    <submittedName>
        <fullName evidence="4">NAD(P)H-dependent oxidoreductase</fullName>
    </submittedName>
</protein>
<keyword evidence="5" id="KW-1185">Reference proteome</keyword>
<evidence type="ECO:0000313" key="4">
    <source>
        <dbReference type="EMBL" id="TVU84194.1"/>
    </source>
</evidence>
<comment type="cofactor">
    <cofactor evidence="1">
        <name>FMN</name>
        <dbReference type="ChEBI" id="CHEBI:58210"/>
    </cofactor>
</comment>
<keyword evidence="2" id="KW-0288">FMN</keyword>
<feature type="domain" description="NADPH-dependent FMN reductase-like" evidence="3">
    <location>
        <begin position="1"/>
        <end position="156"/>
    </location>
</feature>
<dbReference type="SUPFAM" id="SSF52218">
    <property type="entry name" value="Flavoproteins"/>
    <property type="match status" value="1"/>
</dbReference>
<dbReference type="Gene3D" id="3.40.50.360">
    <property type="match status" value="1"/>
</dbReference>
<name>A0ABY3FF26_9GAMM</name>
<evidence type="ECO:0000259" key="3">
    <source>
        <dbReference type="Pfam" id="PF03358"/>
    </source>
</evidence>
<dbReference type="InterPro" id="IPR005025">
    <property type="entry name" value="FMN_Rdtase-like_dom"/>
</dbReference>
<comment type="caution">
    <text evidence="4">The sequence shown here is derived from an EMBL/GenBank/DDBJ whole genome shotgun (WGS) entry which is preliminary data.</text>
</comment>
<dbReference type="InterPro" id="IPR029039">
    <property type="entry name" value="Flavoprotein-like_sf"/>
</dbReference>
<evidence type="ECO:0000256" key="1">
    <source>
        <dbReference type="ARBA" id="ARBA00001917"/>
    </source>
</evidence>
<proteinExistence type="predicted"/>
<sequence length="258" mass="29015">MKLLIFLGSVRKSSPPKPARHGERVAKACQRCLLEQYSDHDIELIDPLDYELDPIFKPHFAYSQAEVPKKLDDLAEKIKASDGFIMVSPEYNHSMSPALANLLNHFGSSLFAYKPSVIVTYSAGQWGGVRAAVGMRSFLSELGCLPVSAMIHVPKAQDVFIESGETNKEAEQASWREYFSRSFNQLMWWAEAASKQREELDPKQLIKDFKRDPSQRTLIISYGVLVSSLGVSKIACFSWSDKMIQSNISSLVRPQPLQ</sequence>
<dbReference type="Proteomes" id="UP000317938">
    <property type="component" value="Unassembled WGS sequence"/>
</dbReference>
<dbReference type="PANTHER" id="PTHR30543:SF21">
    <property type="entry name" value="NAD(P)H-DEPENDENT FMN REDUCTASE LOT6"/>
    <property type="match status" value="1"/>
</dbReference>
<accession>A0ABY3FF26</accession>
<evidence type="ECO:0000256" key="2">
    <source>
        <dbReference type="ARBA" id="ARBA00022643"/>
    </source>
</evidence>
<evidence type="ECO:0000313" key="5">
    <source>
        <dbReference type="Proteomes" id="UP000317938"/>
    </source>
</evidence>
<dbReference type="EMBL" id="VNFF01000006">
    <property type="protein sequence ID" value="TVU84194.1"/>
    <property type="molecule type" value="Genomic_DNA"/>
</dbReference>
<dbReference type="PANTHER" id="PTHR30543">
    <property type="entry name" value="CHROMATE REDUCTASE"/>
    <property type="match status" value="1"/>
</dbReference>
<organism evidence="4 5">
    <name type="scientific">Pseudoalteromonas neustonica</name>
    <dbReference type="NCBI Taxonomy" id="1840331"/>
    <lineage>
        <taxon>Bacteria</taxon>
        <taxon>Pseudomonadati</taxon>
        <taxon>Pseudomonadota</taxon>
        <taxon>Gammaproteobacteria</taxon>
        <taxon>Alteromonadales</taxon>
        <taxon>Pseudoalteromonadaceae</taxon>
        <taxon>Pseudoalteromonas</taxon>
    </lineage>
</organism>
<gene>
    <name evidence="4" type="ORF">FQP85_07435</name>
</gene>
<dbReference type="Pfam" id="PF03358">
    <property type="entry name" value="FMN_red"/>
    <property type="match status" value="1"/>
</dbReference>
<keyword evidence="2" id="KW-0285">Flavoprotein</keyword>
<reference evidence="4 5" key="1">
    <citation type="submission" date="2019-07" db="EMBL/GenBank/DDBJ databases">
        <title>Diversity of Bacteria from Kongsfjorden, Arctic.</title>
        <authorList>
            <person name="Yu Y."/>
        </authorList>
    </citation>
    <scope>NUCLEOTIDE SEQUENCE [LARGE SCALE GENOMIC DNA]</scope>
    <source>
        <strain evidence="4 5">SM1927</strain>
    </source>
</reference>
<dbReference type="InterPro" id="IPR050712">
    <property type="entry name" value="NAD(P)H-dep_reductase"/>
</dbReference>